<comment type="caution">
    <text evidence="6">The sequence shown here is derived from an EMBL/GenBank/DDBJ whole genome shotgun (WGS) entry which is preliminary data.</text>
</comment>
<sequence>MRKYLGWAPIGILGVTLILLSLIKWKVSWYVETTVLITGIVLALVIALLSKSRNPKTLSLSIVGILVGGFIMLILGFMREGGL</sequence>
<feature type="transmembrane region" description="Helical" evidence="5">
    <location>
        <begin position="5"/>
        <end position="23"/>
    </location>
</feature>
<accession>A0ABU9K6J5</accession>
<keyword evidence="3 5" id="KW-1133">Transmembrane helix</keyword>
<evidence type="ECO:0000313" key="7">
    <source>
        <dbReference type="Proteomes" id="UP001389717"/>
    </source>
</evidence>
<name>A0ABU9K6J5_9BACI</name>
<reference evidence="6 7" key="1">
    <citation type="submission" date="2024-04" db="EMBL/GenBank/DDBJ databases">
        <title>Bacillus oryzaecorticis sp. nov., a moderately halophilic bacterium isolated from rice husks.</title>
        <authorList>
            <person name="Zhu H.-S."/>
        </authorList>
    </citation>
    <scope>NUCLEOTIDE SEQUENCE [LARGE SCALE GENOMIC DNA]</scope>
    <source>
        <strain evidence="6 7">ZC255</strain>
    </source>
</reference>
<feature type="transmembrane region" description="Helical" evidence="5">
    <location>
        <begin position="29"/>
        <end position="50"/>
    </location>
</feature>
<comment type="subcellular location">
    <subcellularLocation>
        <location evidence="1">Membrane</location>
        <topology evidence="1">Multi-pass membrane protein</topology>
    </subcellularLocation>
</comment>
<organism evidence="6 7">
    <name type="scientific">Rossellomorea oryzaecorticis</name>
    <dbReference type="NCBI Taxonomy" id="1396505"/>
    <lineage>
        <taxon>Bacteria</taxon>
        <taxon>Bacillati</taxon>
        <taxon>Bacillota</taxon>
        <taxon>Bacilli</taxon>
        <taxon>Bacillales</taxon>
        <taxon>Bacillaceae</taxon>
        <taxon>Rossellomorea</taxon>
    </lineage>
</organism>
<evidence type="ECO:0000256" key="1">
    <source>
        <dbReference type="ARBA" id="ARBA00004141"/>
    </source>
</evidence>
<evidence type="ECO:0000256" key="5">
    <source>
        <dbReference type="SAM" id="Phobius"/>
    </source>
</evidence>
<dbReference type="SUPFAM" id="SSF81345">
    <property type="entry name" value="ABC transporter involved in vitamin B12 uptake, BtuC"/>
    <property type="match status" value="1"/>
</dbReference>
<dbReference type="Proteomes" id="UP001389717">
    <property type="component" value="Unassembled WGS sequence"/>
</dbReference>
<dbReference type="InterPro" id="IPR037294">
    <property type="entry name" value="ABC_BtuC-like"/>
</dbReference>
<evidence type="ECO:0000313" key="6">
    <source>
        <dbReference type="EMBL" id="MEL3971060.1"/>
    </source>
</evidence>
<gene>
    <name evidence="6" type="ORF">AAEO50_02115</name>
</gene>
<keyword evidence="4 5" id="KW-0472">Membrane</keyword>
<keyword evidence="2 5" id="KW-0812">Transmembrane</keyword>
<proteinExistence type="predicted"/>
<feature type="transmembrane region" description="Helical" evidence="5">
    <location>
        <begin position="57"/>
        <end position="78"/>
    </location>
</feature>
<evidence type="ECO:0000256" key="2">
    <source>
        <dbReference type="ARBA" id="ARBA00022692"/>
    </source>
</evidence>
<evidence type="ECO:0000256" key="4">
    <source>
        <dbReference type="ARBA" id="ARBA00023136"/>
    </source>
</evidence>
<dbReference type="EMBL" id="JBBYAF010000003">
    <property type="protein sequence ID" value="MEL3971060.1"/>
    <property type="molecule type" value="Genomic_DNA"/>
</dbReference>
<dbReference type="RefSeq" id="WP_341979908.1">
    <property type="nucleotide sequence ID" value="NZ_JBBYAF010000003.1"/>
</dbReference>
<keyword evidence="7" id="KW-1185">Reference proteome</keyword>
<protein>
    <submittedName>
        <fullName evidence="6">Uncharacterized protein</fullName>
    </submittedName>
</protein>
<evidence type="ECO:0000256" key="3">
    <source>
        <dbReference type="ARBA" id="ARBA00022989"/>
    </source>
</evidence>